<feature type="non-terminal residue" evidence="2">
    <location>
        <position position="1"/>
    </location>
</feature>
<dbReference type="Proteomes" id="UP000887013">
    <property type="component" value="Unassembled WGS sequence"/>
</dbReference>
<gene>
    <name evidence="2" type="ORF">NPIL_189891</name>
</gene>
<evidence type="ECO:0000256" key="1">
    <source>
        <dbReference type="SAM" id="MobiDB-lite"/>
    </source>
</evidence>
<organism evidence="2 3">
    <name type="scientific">Nephila pilipes</name>
    <name type="common">Giant wood spider</name>
    <name type="synonym">Nephila maculata</name>
    <dbReference type="NCBI Taxonomy" id="299642"/>
    <lineage>
        <taxon>Eukaryota</taxon>
        <taxon>Metazoa</taxon>
        <taxon>Ecdysozoa</taxon>
        <taxon>Arthropoda</taxon>
        <taxon>Chelicerata</taxon>
        <taxon>Arachnida</taxon>
        <taxon>Araneae</taxon>
        <taxon>Araneomorphae</taxon>
        <taxon>Entelegynae</taxon>
        <taxon>Araneoidea</taxon>
        <taxon>Nephilidae</taxon>
        <taxon>Nephila</taxon>
    </lineage>
</organism>
<feature type="region of interest" description="Disordered" evidence="1">
    <location>
        <begin position="123"/>
        <end position="161"/>
    </location>
</feature>
<protein>
    <submittedName>
        <fullName evidence="2">Uncharacterized protein</fullName>
    </submittedName>
</protein>
<dbReference type="OrthoDB" id="6465352at2759"/>
<keyword evidence="3" id="KW-1185">Reference proteome</keyword>
<sequence>CQVPSQFSEMQYQFENEWLPHLKEHELVDYKRKSSTAQGQITNRTDDRLIYQGLMIPIEVAYKIFSRQQSIKNDMKHLLCSNYLERLHRLTLSERECTDEQDADNKESDCKIAVHYALVEDGSENDNYHALPPTRPNTPVQQTNDNEPTTQNNARRWLPRL</sequence>
<name>A0A8X6Q596_NEPPI</name>
<reference evidence="2" key="1">
    <citation type="submission" date="2020-08" db="EMBL/GenBank/DDBJ databases">
        <title>Multicomponent nature underlies the extraordinary mechanical properties of spider dragline silk.</title>
        <authorList>
            <person name="Kono N."/>
            <person name="Nakamura H."/>
            <person name="Mori M."/>
            <person name="Yoshida Y."/>
            <person name="Ohtoshi R."/>
            <person name="Malay A.D."/>
            <person name="Moran D.A.P."/>
            <person name="Tomita M."/>
            <person name="Numata K."/>
            <person name="Arakawa K."/>
        </authorList>
    </citation>
    <scope>NUCLEOTIDE SEQUENCE</scope>
</reference>
<evidence type="ECO:0000313" key="3">
    <source>
        <dbReference type="Proteomes" id="UP000887013"/>
    </source>
</evidence>
<dbReference type="EMBL" id="BMAW01077610">
    <property type="protein sequence ID" value="GFU07169.1"/>
    <property type="molecule type" value="Genomic_DNA"/>
</dbReference>
<feature type="compositionally biased region" description="Polar residues" evidence="1">
    <location>
        <begin position="137"/>
        <end position="154"/>
    </location>
</feature>
<proteinExistence type="predicted"/>
<dbReference type="AlphaFoldDB" id="A0A8X6Q596"/>
<evidence type="ECO:0000313" key="2">
    <source>
        <dbReference type="EMBL" id="GFU07169.1"/>
    </source>
</evidence>
<comment type="caution">
    <text evidence="2">The sequence shown here is derived from an EMBL/GenBank/DDBJ whole genome shotgun (WGS) entry which is preliminary data.</text>
</comment>
<accession>A0A8X6Q596</accession>